<dbReference type="OrthoDB" id="9775106at2"/>
<dbReference type="InterPro" id="IPR000843">
    <property type="entry name" value="HTH_LacI"/>
</dbReference>
<dbReference type="Gene3D" id="3.40.50.2300">
    <property type="match status" value="2"/>
</dbReference>
<dbReference type="CDD" id="cd06284">
    <property type="entry name" value="PBP1_LacI-like"/>
    <property type="match status" value="1"/>
</dbReference>
<dbReference type="GO" id="GO:0003700">
    <property type="term" value="F:DNA-binding transcription factor activity"/>
    <property type="evidence" value="ECO:0007669"/>
    <property type="project" value="TreeGrafter"/>
</dbReference>
<dbReference type="RefSeq" id="WP_132382582.1">
    <property type="nucleotide sequence ID" value="NZ_DAIUIE010000044.1"/>
</dbReference>
<keyword evidence="1" id="KW-0805">Transcription regulation</keyword>
<dbReference type="PROSITE" id="PS50943">
    <property type="entry name" value="HTH_CROC1"/>
    <property type="match status" value="1"/>
</dbReference>
<dbReference type="PRINTS" id="PR00036">
    <property type="entry name" value="HTHLACI"/>
</dbReference>
<feature type="domain" description="HTH lacI-type" evidence="4">
    <location>
        <begin position="2"/>
        <end position="56"/>
    </location>
</feature>
<gene>
    <name evidence="6" type="ORF">EDD59_12044</name>
</gene>
<reference evidence="6 7" key="1">
    <citation type="submission" date="2019-03" db="EMBL/GenBank/DDBJ databases">
        <title>Genomic Encyclopedia of Type Strains, Phase IV (KMG-IV): sequencing the most valuable type-strain genomes for metagenomic binning, comparative biology and taxonomic classification.</title>
        <authorList>
            <person name="Goeker M."/>
        </authorList>
    </citation>
    <scope>NUCLEOTIDE SEQUENCE [LARGE SCALE GENOMIC DNA]</scope>
    <source>
        <strain evidence="6 7">DSM 29489</strain>
    </source>
</reference>
<dbReference type="Proteomes" id="UP000295726">
    <property type="component" value="Unassembled WGS sequence"/>
</dbReference>
<name>A0A4V2URD6_9FIRM</name>
<dbReference type="Pfam" id="PF00532">
    <property type="entry name" value="Peripla_BP_1"/>
    <property type="match status" value="1"/>
</dbReference>
<evidence type="ECO:0000259" key="5">
    <source>
        <dbReference type="PROSITE" id="PS50943"/>
    </source>
</evidence>
<sequence>MASIQDVAELAGVSVATVSRVINNANNVSPQSIQKVREAINTLHYSPNWASRNLRSKKSNMILIVIPEFSNPFWGDILEGMDQEAQRNHYKLIIATSHSNIDQERSALSLLKQQQADGAILLSPVLSQSELIGIDQKYPIIQCCEYTENSTLPHVSIDNYTATYEATEYLIRMGHQKIAMISSTNHFVSTTQRELGFNKALSQYNISLPDRYLLRGNYSFSSGYEKTKQLLSSQVPPSAIVAISDTVAAGCLAAIDHSRLSCPKDVSVIGFDNIQLSTMVHPKLSTVSQPRNQLGVSAVQMLLDRLNGNTDVQPTFLPHELVIRQST</sequence>
<dbReference type="SUPFAM" id="SSF53822">
    <property type="entry name" value="Periplasmic binding protein-like I"/>
    <property type="match status" value="1"/>
</dbReference>
<dbReference type="InterPro" id="IPR010982">
    <property type="entry name" value="Lambda_DNA-bd_dom_sf"/>
</dbReference>
<comment type="caution">
    <text evidence="6">The sequence shown here is derived from an EMBL/GenBank/DDBJ whole genome shotgun (WGS) entry which is preliminary data.</text>
</comment>
<dbReference type="InterPro" id="IPR028082">
    <property type="entry name" value="Peripla_BP_I"/>
</dbReference>
<dbReference type="PANTHER" id="PTHR30146:SF109">
    <property type="entry name" value="HTH-TYPE TRANSCRIPTIONAL REGULATOR GALS"/>
    <property type="match status" value="1"/>
</dbReference>
<keyword evidence="2" id="KW-0238">DNA-binding</keyword>
<feature type="domain" description="HTH cro/C1-type" evidence="5">
    <location>
        <begin position="3"/>
        <end position="50"/>
    </location>
</feature>
<dbReference type="SMART" id="SM00354">
    <property type="entry name" value="HTH_LACI"/>
    <property type="match status" value="1"/>
</dbReference>
<dbReference type="AlphaFoldDB" id="A0A4V2URD6"/>
<dbReference type="PROSITE" id="PS50932">
    <property type="entry name" value="HTH_LACI_2"/>
    <property type="match status" value="1"/>
</dbReference>
<proteinExistence type="predicted"/>
<dbReference type="CDD" id="cd01392">
    <property type="entry name" value="HTH_LacI"/>
    <property type="match status" value="1"/>
</dbReference>
<dbReference type="SUPFAM" id="SSF47413">
    <property type="entry name" value="lambda repressor-like DNA-binding domains"/>
    <property type="match status" value="1"/>
</dbReference>
<protein>
    <submittedName>
        <fullName evidence="6">LacI family transcriptional regulator</fullName>
    </submittedName>
</protein>
<evidence type="ECO:0000313" key="6">
    <source>
        <dbReference type="EMBL" id="TCS77122.1"/>
    </source>
</evidence>
<dbReference type="Gene3D" id="1.10.260.40">
    <property type="entry name" value="lambda repressor-like DNA-binding domains"/>
    <property type="match status" value="1"/>
</dbReference>
<evidence type="ECO:0000259" key="4">
    <source>
        <dbReference type="PROSITE" id="PS50932"/>
    </source>
</evidence>
<dbReference type="Pfam" id="PF00356">
    <property type="entry name" value="LacI"/>
    <property type="match status" value="1"/>
</dbReference>
<dbReference type="InterPro" id="IPR001387">
    <property type="entry name" value="Cro/C1-type_HTH"/>
</dbReference>
<dbReference type="EMBL" id="SLZZ01000020">
    <property type="protein sequence ID" value="TCS77122.1"/>
    <property type="molecule type" value="Genomic_DNA"/>
</dbReference>
<evidence type="ECO:0000256" key="2">
    <source>
        <dbReference type="ARBA" id="ARBA00023125"/>
    </source>
</evidence>
<evidence type="ECO:0000256" key="1">
    <source>
        <dbReference type="ARBA" id="ARBA00023015"/>
    </source>
</evidence>
<keyword evidence="7" id="KW-1185">Reference proteome</keyword>
<evidence type="ECO:0000256" key="3">
    <source>
        <dbReference type="ARBA" id="ARBA00023163"/>
    </source>
</evidence>
<dbReference type="PANTHER" id="PTHR30146">
    <property type="entry name" value="LACI-RELATED TRANSCRIPTIONAL REPRESSOR"/>
    <property type="match status" value="1"/>
</dbReference>
<keyword evidence="3" id="KW-0804">Transcription</keyword>
<evidence type="ECO:0000313" key="7">
    <source>
        <dbReference type="Proteomes" id="UP000295726"/>
    </source>
</evidence>
<accession>A0A4V2URD6</accession>
<dbReference type="PROSITE" id="PS00356">
    <property type="entry name" value="HTH_LACI_1"/>
    <property type="match status" value="1"/>
</dbReference>
<dbReference type="InterPro" id="IPR001761">
    <property type="entry name" value="Peripla_BP/Lac1_sug-bd_dom"/>
</dbReference>
<organism evidence="6 7">
    <name type="scientific">Muricomes intestini</name>
    <dbReference type="NCBI Taxonomy" id="1796634"/>
    <lineage>
        <taxon>Bacteria</taxon>
        <taxon>Bacillati</taxon>
        <taxon>Bacillota</taxon>
        <taxon>Clostridia</taxon>
        <taxon>Lachnospirales</taxon>
        <taxon>Lachnospiraceae</taxon>
        <taxon>Muricomes</taxon>
    </lineage>
</organism>
<dbReference type="GO" id="GO:0000976">
    <property type="term" value="F:transcription cis-regulatory region binding"/>
    <property type="evidence" value="ECO:0007669"/>
    <property type="project" value="TreeGrafter"/>
</dbReference>